<keyword evidence="3" id="KW-1003">Cell membrane</keyword>
<feature type="transmembrane region" description="Helical" evidence="7">
    <location>
        <begin position="63"/>
        <end position="84"/>
    </location>
</feature>
<feature type="transmembrane region" description="Helical" evidence="7">
    <location>
        <begin position="229"/>
        <end position="250"/>
    </location>
</feature>
<dbReference type="SUPFAM" id="SSF103481">
    <property type="entry name" value="Multidrug resistance efflux transporter EmrE"/>
    <property type="match status" value="2"/>
</dbReference>
<keyword evidence="6 7" id="KW-0472">Membrane</keyword>
<name>A0ABM7LLR8_9ACTN</name>
<evidence type="ECO:0000256" key="3">
    <source>
        <dbReference type="ARBA" id="ARBA00022475"/>
    </source>
</evidence>
<dbReference type="InterPro" id="IPR051258">
    <property type="entry name" value="Diverse_Substrate_Transporter"/>
</dbReference>
<dbReference type="InterPro" id="IPR037185">
    <property type="entry name" value="EmrE-like"/>
</dbReference>
<dbReference type="PANTHER" id="PTHR42920:SF5">
    <property type="entry name" value="EAMA DOMAIN-CONTAINING PROTEIN"/>
    <property type="match status" value="1"/>
</dbReference>
<evidence type="ECO:0000313" key="9">
    <source>
        <dbReference type="EMBL" id="BCJ40207.1"/>
    </source>
</evidence>
<feature type="transmembrane region" description="Helical" evidence="7">
    <location>
        <begin position="256"/>
        <end position="274"/>
    </location>
</feature>
<proteinExistence type="inferred from homology"/>
<comment type="similarity">
    <text evidence="2">Belongs to the EamA transporter family.</text>
</comment>
<feature type="transmembrane region" description="Helical" evidence="7">
    <location>
        <begin position="34"/>
        <end position="51"/>
    </location>
</feature>
<feature type="transmembrane region" description="Helical" evidence="7">
    <location>
        <begin position="90"/>
        <end position="107"/>
    </location>
</feature>
<keyword evidence="10" id="KW-1185">Reference proteome</keyword>
<feature type="transmembrane region" description="Helical" evidence="7">
    <location>
        <begin position="138"/>
        <end position="157"/>
    </location>
</feature>
<accession>A0ABM7LLR8</accession>
<gene>
    <name evidence="9" type="ORF">Aiant_08640</name>
</gene>
<evidence type="ECO:0000259" key="8">
    <source>
        <dbReference type="Pfam" id="PF00892"/>
    </source>
</evidence>
<sequence length="289" mass="29175">MTRVPAPLLVLAAIASVQFGSATARGLFDDLGATGVTFLRLTVAALVLAVITRPRLTTWTAAAWRAAALLGLCTGAMNLVFYLAIRTVPLGIAVTVEFLGPLLLALVQTRRLLDLLWALLAAAGVVLLGLHSGGAAPLGGLALALLAGLCWAGYIVFSARVGALVPGTGGLTVALAVAALLAAPFGLPGASAVVDLPHLLLGGAAVALLSSVIPYVLELTALRRIPTRVFGILMSLEPAAAALAGLLVLGQRLGPVEIVALLLVTLASVGVTLARRPPAEQPEVAAATV</sequence>
<dbReference type="PANTHER" id="PTHR42920">
    <property type="entry name" value="OS03G0707200 PROTEIN-RELATED"/>
    <property type="match status" value="1"/>
</dbReference>
<feature type="transmembrane region" description="Helical" evidence="7">
    <location>
        <begin position="114"/>
        <end position="132"/>
    </location>
</feature>
<evidence type="ECO:0000313" key="10">
    <source>
        <dbReference type="Proteomes" id="UP000676967"/>
    </source>
</evidence>
<keyword evidence="4 7" id="KW-0812">Transmembrane</keyword>
<evidence type="ECO:0000256" key="1">
    <source>
        <dbReference type="ARBA" id="ARBA00004651"/>
    </source>
</evidence>
<evidence type="ECO:0000256" key="5">
    <source>
        <dbReference type="ARBA" id="ARBA00022989"/>
    </source>
</evidence>
<feature type="transmembrane region" description="Helical" evidence="7">
    <location>
        <begin position="164"/>
        <end position="187"/>
    </location>
</feature>
<dbReference type="Pfam" id="PF00892">
    <property type="entry name" value="EamA"/>
    <property type="match status" value="1"/>
</dbReference>
<comment type="subcellular location">
    <subcellularLocation>
        <location evidence="1">Cell membrane</location>
        <topology evidence="1">Multi-pass membrane protein</topology>
    </subcellularLocation>
</comment>
<evidence type="ECO:0000256" key="6">
    <source>
        <dbReference type="ARBA" id="ARBA00023136"/>
    </source>
</evidence>
<protein>
    <submittedName>
        <fullName evidence="9">DMT transporter permease</fullName>
    </submittedName>
</protein>
<feature type="domain" description="EamA" evidence="8">
    <location>
        <begin position="140"/>
        <end position="272"/>
    </location>
</feature>
<evidence type="ECO:0000256" key="2">
    <source>
        <dbReference type="ARBA" id="ARBA00007362"/>
    </source>
</evidence>
<dbReference type="Proteomes" id="UP000676967">
    <property type="component" value="Chromosome"/>
</dbReference>
<dbReference type="EMBL" id="AP023356">
    <property type="protein sequence ID" value="BCJ40207.1"/>
    <property type="molecule type" value="Genomic_DNA"/>
</dbReference>
<dbReference type="RefSeq" id="WP_189331032.1">
    <property type="nucleotide sequence ID" value="NZ_AP023356.1"/>
</dbReference>
<reference evidence="9 10" key="1">
    <citation type="submission" date="2020-08" db="EMBL/GenBank/DDBJ databases">
        <title>Whole genome shotgun sequence of Actinoplanes ianthinogenes NBRC 13996.</title>
        <authorList>
            <person name="Komaki H."/>
            <person name="Tamura T."/>
        </authorList>
    </citation>
    <scope>NUCLEOTIDE SEQUENCE [LARGE SCALE GENOMIC DNA]</scope>
    <source>
        <strain evidence="9 10">NBRC 13996</strain>
    </source>
</reference>
<organism evidence="9 10">
    <name type="scientific">Actinoplanes ianthinogenes</name>
    <dbReference type="NCBI Taxonomy" id="122358"/>
    <lineage>
        <taxon>Bacteria</taxon>
        <taxon>Bacillati</taxon>
        <taxon>Actinomycetota</taxon>
        <taxon>Actinomycetes</taxon>
        <taxon>Micromonosporales</taxon>
        <taxon>Micromonosporaceae</taxon>
        <taxon>Actinoplanes</taxon>
    </lineage>
</organism>
<feature type="transmembrane region" description="Helical" evidence="7">
    <location>
        <begin position="199"/>
        <end position="217"/>
    </location>
</feature>
<keyword evidence="5 7" id="KW-1133">Transmembrane helix</keyword>
<evidence type="ECO:0000256" key="4">
    <source>
        <dbReference type="ARBA" id="ARBA00022692"/>
    </source>
</evidence>
<evidence type="ECO:0000256" key="7">
    <source>
        <dbReference type="SAM" id="Phobius"/>
    </source>
</evidence>
<dbReference type="InterPro" id="IPR000620">
    <property type="entry name" value="EamA_dom"/>
</dbReference>